<dbReference type="InterPro" id="IPR013762">
    <property type="entry name" value="Integrase-like_cat_sf"/>
</dbReference>
<dbReference type="InterPro" id="IPR011010">
    <property type="entry name" value="DNA_brk_join_enz"/>
</dbReference>
<reference evidence="7 8" key="1">
    <citation type="submission" date="2018-12" db="EMBL/GenBank/DDBJ databases">
        <authorList>
            <consortium name="Pathogen Informatics"/>
        </authorList>
    </citation>
    <scope>NUCLEOTIDE SEQUENCE [LARGE SCALE GENOMIC DNA]</scope>
    <source>
        <strain evidence="7 8">NCTC10783</strain>
    </source>
</reference>
<dbReference type="CDD" id="cd00799">
    <property type="entry name" value="INT_Cre_C"/>
    <property type="match status" value="1"/>
</dbReference>
<evidence type="ECO:0000313" key="8">
    <source>
        <dbReference type="Proteomes" id="UP000278078"/>
    </source>
</evidence>
<dbReference type="PROSITE" id="PS51898">
    <property type="entry name" value="TYR_RECOMBINASE"/>
    <property type="match status" value="1"/>
</dbReference>
<dbReference type="EMBL" id="LR134300">
    <property type="protein sequence ID" value="VEE46154.1"/>
    <property type="molecule type" value="Genomic_DNA"/>
</dbReference>
<dbReference type="SUPFAM" id="SSF47823">
    <property type="entry name" value="lambda integrase-like, N-terminal domain"/>
    <property type="match status" value="1"/>
</dbReference>
<evidence type="ECO:0000256" key="3">
    <source>
        <dbReference type="ARBA" id="ARBA00023172"/>
    </source>
</evidence>
<dbReference type="GO" id="GO:0015074">
    <property type="term" value="P:DNA integration"/>
    <property type="evidence" value="ECO:0007669"/>
    <property type="project" value="UniProtKB-KW"/>
</dbReference>
<dbReference type="Pfam" id="PF00589">
    <property type="entry name" value="Phage_integrase"/>
    <property type="match status" value="1"/>
</dbReference>
<dbReference type="InterPro" id="IPR052925">
    <property type="entry name" value="Phage_Integrase-like_Recomb"/>
</dbReference>
<keyword evidence="1" id="KW-0229">DNA integration</keyword>
<evidence type="ECO:0000256" key="4">
    <source>
        <dbReference type="PROSITE-ProRule" id="PRU01248"/>
    </source>
</evidence>
<feature type="domain" description="Core-binding (CB)" evidence="6">
    <location>
        <begin position="1"/>
        <end position="74"/>
    </location>
</feature>
<dbReference type="GO" id="GO:0006310">
    <property type="term" value="P:DNA recombination"/>
    <property type="evidence" value="ECO:0007669"/>
    <property type="project" value="UniProtKB-KW"/>
</dbReference>
<evidence type="ECO:0000256" key="1">
    <source>
        <dbReference type="ARBA" id="ARBA00022908"/>
    </source>
</evidence>
<dbReference type="SUPFAM" id="SSF56349">
    <property type="entry name" value="DNA breaking-rejoining enzymes"/>
    <property type="match status" value="1"/>
</dbReference>
<evidence type="ECO:0000259" key="6">
    <source>
        <dbReference type="PROSITE" id="PS51900"/>
    </source>
</evidence>
<dbReference type="InterPro" id="IPR010998">
    <property type="entry name" value="Integrase_recombinase_N"/>
</dbReference>
<evidence type="ECO:0000259" key="5">
    <source>
        <dbReference type="PROSITE" id="PS51898"/>
    </source>
</evidence>
<dbReference type="InterPro" id="IPR002104">
    <property type="entry name" value="Integrase_catalytic"/>
</dbReference>
<sequence length="335" mass="37324">MNDKVERYLQAGTRANTRRSYQQAIEHFEVNWGGFLPATSDAVVRYLVDHAGTLSSNTLKLRLAALAQWHVSQGFPDPTKTPLVRQVLKGIRTLHPRQEKQAEPLQLRQLEQCVAWLEQSGEQARADHDLPRLMRCWRDRALLLMGFWRAFRSDDLCRLRVEFIQVRTGEGMELFLPSSKGDRDSQGQTFRAPALARLCPVHAYVDWISVAGIAHGPVFRSIDRWGRLGDIGLHPNSVIPILRSVLAGAGLPAELYSSHSLRRGFATWATRSGWDLKALMAHVGWTDGQSAMRYIESVGVFPGQLSPAAGLAGDTASLPEKLQPVGQRQVGVPSH</sequence>
<dbReference type="AlphaFoldDB" id="A0A448BLF7"/>
<accession>A0A448BLF7</accession>
<keyword evidence="3" id="KW-0233">DNA recombination</keyword>
<keyword evidence="2 4" id="KW-0238">DNA-binding</keyword>
<protein>
    <submittedName>
        <fullName evidence="7">Phage integrase family protein</fullName>
    </submittedName>
</protein>
<dbReference type="Proteomes" id="UP000278078">
    <property type="component" value="Chromosome"/>
</dbReference>
<dbReference type="PROSITE" id="PS51900">
    <property type="entry name" value="CB"/>
    <property type="match status" value="1"/>
</dbReference>
<organism evidence="7 8">
    <name type="scientific">Pseudomonas fluorescens</name>
    <dbReference type="NCBI Taxonomy" id="294"/>
    <lineage>
        <taxon>Bacteria</taxon>
        <taxon>Pseudomonadati</taxon>
        <taxon>Pseudomonadota</taxon>
        <taxon>Gammaproteobacteria</taxon>
        <taxon>Pseudomonadales</taxon>
        <taxon>Pseudomonadaceae</taxon>
        <taxon>Pseudomonas</taxon>
    </lineage>
</organism>
<dbReference type="PANTHER" id="PTHR34605">
    <property type="entry name" value="PHAGE_INTEGRASE DOMAIN-CONTAINING PROTEIN"/>
    <property type="match status" value="1"/>
</dbReference>
<name>A0A448BLF7_PSEFL</name>
<dbReference type="InterPro" id="IPR044068">
    <property type="entry name" value="CB"/>
</dbReference>
<dbReference type="PANTHER" id="PTHR34605:SF3">
    <property type="entry name" value="P CELL-TYPE AGGLUTINATION PROTEIN MAP4-LIKE-RELATED"/>
    <property type="match status" value="1"/>
</dbReference>
<evidence type="ECO:0000256" key="2">
    <source>
        <dbReference type="ARBA" id="ARBA00023125"/>
    </source>
</evidence>
<feature type="domain" description="Tyr recombinase" evidence="5">
    <location>
        <begin position="100"/>
        <end position="310"/>
    </location>
</feature>
<dbReference type="GO" id="GO:0003677">
    <property type="term" value="F:DNA binding"/>
    <property type="evidence" value="ECO:0007669"/>
    <property type="project" value="UniProtKB-UniRule"/>
</dbReference>
<dbReference type="Gene3D" id="1.10.150.130">
    <property type="match status" value="1"/>
</dbReference>
<gene>
    <name evidence="7" type="ORF">NCTC10783_02015</name>
</gene>
<proteinExistence type="predicted"/>
<evidence type="ECO:0000313" key="7">
    <source>
        <dbReference type="EMBL" id="VEE46154.1"/>
    </source>
</evidence>
<dbReference type="Gene3D" id="1.10.443.10">
    <property type="entry name" value="Intergrase catalytic core"/>
    <property type="match status" value="1"/>
</dbReference>